<dbReference type="Gene3D" id="1.20.1250.20">
    <property type="entry name" value="MFS general substrate transporter like domains"/>
    <property type="match status" value="1"/>
</dbReference>
<feature type="domain" description="Major facilitator superfamily (MFS) profile" evidence="7">
    <location>
        <begin position="1"/>
        <end position="415"/>
    </location>
</feature>
<protein>
    <submittedName>
        <fullName evidence="8">MFS transporter</fullName>
    </submittedName>
</protein>
<evidence type="ECO:0000256" key="1">
    <source>
        <dbReference type="ARBA" id="ARBA00004651"/>
    </source>
</evidence>
<comment type="subcellular location">
    <subcellularLocation>
        <location evidence="1">Cell membrane</location>
        <topology evidence="1">Multi-pass membrane protein</topology>
    </subcellularLocation>
</comment>
<dbReference type="PROSITE" id="PS50850">
    <property type="entry name" value="MFS"/>
    <property type="match status" value="1"/>
</dbReference>
<dbReference type="GO" id="GO:0022857">
    <property type="term" value="F:transmembrane transporter activity"/>
    <property type="evidence" value="ECO:0007669"/>
    <property type="project" value="InterPro"/>
</dbReference>
<evidence type="ECO:0000256" key="5">
    <source>
        <dbReference type="SAM" id="MobiDB-lite"/>
    </source>
</evidence>
<evidence type="ECO:0000256" key="2">
    <source>
        <dbReference type="ARBA" id="ARBA00022692"/>
    </source>
</evidence>
<dbReference type="InterPro" id="IPR052524">
    <property type="entry name" value="MFS_Cyanate_Porter"/>
</dbReference>
<keyword evidence="2 6" id="KW-0812">Transmembrane</keyword>
<feature type="transmembrane region" description="Helical" evidence="6">
    <location>
        <begin position="236"/>
        <end position="258"/>
    </location>
</feature>
<organism evidence="8 9">
    <name type="scientific">Phytoactinopolyspora halotolerans</name>
    <dbReference type="NCBI Taxonomy" id="1981512"/>
    <lineage>
        <taxon>Bacteria</taxon>
        <taxon>Bacillati</taxon>
        <taxon>Actinomycetota</taxon>
        <taxon>Actinomycetes</taxon>
        <taxon>Jiangellales</taxon>
        <taxon>Jiangellaceae</taxon>
        <taxon>Phytoactinopolyspora</taxon>
    </lineage>
</organism>
<feature type="transmembrane region" description="Helical" evidence="6">
    <location>
        <begin position="143"/>
        <end position="162"/>
    </location>
</feature>
<comment type="caution">
    <text evidence="8">The sequence shown here is derived from an EMBL/GenBank/DDBJ whole genome shotgun (WGS) entry which is preliminary data.</text>
</comment>
<feature type="transmembrane region" description="Helical" evidence="6">
    <location>
        <begin position="273"/>
        <end position="290"/>
    </location>
</feature>
<reference evidence="8 9" key="1">
    <citation type="submission" date="2020-02" db="EMBL/GenBank/DDBJ databases">
        <authorList>
            <person name="Li X.-J."/>
            <person name="Han X.-M."/>
        </authorList>
    </citation>
    <scope>NUCLEOTIDE SEQUENCE [LARGE SCALE GENOMIC DNA]</scope>
    <source>
        <strain evidence="8 9">CCTCC AB 2017055</strain>
    </source>
</reference>
<name>A0A6L9SAY3_9ACTN</name>
<feature type="transmembrane region" description="Helical" evidence="6">
    <location>
        <begin position="115"/>
        <end position="137"/>
    </location>
</feature>
<evidence type="ECO:0000256" key="6">
    <source>
        <dbReference type="SAM" id="Phobius"/>
    </source>
</evidence>
<feature type="transmembrane region" description="Helical" evidence="6">
    <location>
        <begin position="361"/>
        <end position="381"/>
    </location>
</feature>
<dbReference type="Pfam" id="PF07690">
    <property type="entry name" value="MFS_1"/>
    <property type="match status" value="1"/>
</dbReference>
<dbReference type="GO" id="GO:0005886">
    <property type="term" value="C:plasma membrane"/>
    <property type="evidence" value="ECO:0007669"/>
    <property type="project" value="UniProtKB-SubCell"/>
</dbReference>
<evidence type="ECO:0000256" key="3">
    <source>
        <dbReference type="ARBA" id="ARBA00022989"/>
    </source>
</evidence>
<evidence type="ECO:0000259" key="7">
    <source>
        <dbReference type="PROSITE" id="PS50850"/>
    </source>
</evidence>
<dbReference type="Proteomes" id="UP000475214">
    <property type="component" value="Unassembled WGS sequence"/>
</dbReference>
<accession>A0A6L9SAY3</accession>
<evidence type="ECO:0000313" key="8">
    <source>
        <dbReference type="EMBL" id="NEE02426.1"/>
    </source>
</evidence>
<keyword evidence="3 6" id="KW-1133">Transmembrane helix</keyword>
<keyword evidence="4 6" id="KW-0472">Membrane</keyword>
<sequence>MNLRPAITSVGPVLDRVQSTLGTSDSWAGLLTTIPVLCFAFGGLLAPALARRAGMRAVIWLGLGLVAVGLVLRAMGGPFVVLGATLLAAAGISLIAVLMPAVVKGAYPSRVGTMTGAYTAALQFGAVLGFALTSPLADAFAGWRPALAFWAVLALIALTVWLPASRNTLVLQAEAASATSLLSGPTSPAPPNRPTSPSSPQSPQRLAPKPPHCTANPPGSHSEQPATADSLFRSRLAWTITVFFGLQAMIAFVIIGWLPQVLMDAGVSRGESGLLLALLSLIAVPISLLIPPMAVRQSSQSGWIIALGASGLAGLTGLITAPGAAPLLWSILLGLGMSVFSLALVVIALRTRTTEVTAKLSGMAQGVGYLIAATGPFFFGFLHESTGDWNTPLTLLTAVLVIQIIAGALAGRPRTV</sequence>
<evidence type="ECO:0000313" key="9">
    <source>
        <dbReference type="Proteomes" id="UP000475214"/>
    </source>
</evidence>
<proteinExistence type="predicted"/>
<feature type="transmembrane region" description="Helical" evidence="6">
    <location>
        <begin position="27"/>
        <end position="50"/>
    </location>
</feature>
<dbReference type="InterPro" id="IPR011701">
    <property type="entry name" value="MFS"/>
</dbReference>
<feature type="transmembrane region" description="Helical" evidence="6">
    <location>
        <begin position="393"/>
        <end position="411"/>
    </location>
</feature>
<dbReference type="InterPro" id="IPR036259">
    <property type="entry name" value="MFS_trans_sf"/>
</dbReference>
<feature type="transmembrane region" description="Helical" evidence="6">
    <location>
        <begin position="327"/>
        <end position="349"/>
    </location>
</feature>
<feature type="compositionally biased region" description="Low complexity" evidence="5">
    <location>
        <begin position="195"/>
        <end position="207"/>
    </location>
</feature>
<dbReference type="SUPFAM" id="SSF103473">
    <property type="entry name" value="MFS general substrate transporter"/>
    <property type="match status" value="1"/>
</dbReference>
<keyword evidence="9" id="KW-1185">Reference proteome</keyword>
<dbReference type="EMBL" id="JAAGOA010000014">
    <property type="protein sequence ID" value="NEE02426.1"/>
    <property type="molecule type" value="Genomic_DNA"/>
</dbReference>
<evidence type="ECO:0000256" key="4">
    <source>
        <dbReference type="ARBA" id="ARBA00023136"/>
    </source>
</evidence>
<gene>
    <name evidence="8" type="ORF">G1H10_19840</name>
</gene>
<feature type="compositionally biased region" description="Polar residues" evidence="5">
    <location>
        <begin position="217"/>
        <end position="226"/>
    </location>
</feature>
<feature type="transmembrane region" description="Helical" evidence="6">
    <location>
        <begin position="81"/>
        <end position="103"/>
    </location>
</feature>
<dbReference type="PANTHER" id="PTHR23523:SF2">
    <property type="entry name" value="2-NITROIMIDAZOLE TRANSPORTER"/>
    <property type="match status" value="1"/>
</dbReference>
<dbReference type="AlphaFoldDB" id="A0A6L9SAY3"/>
<feature type="region of interest" description="Disordered" evidence="5">
    <location>
        <begin position="181"/>
        <end position="226"/>
    </location>
</feature>
<feature type="transmembrane region" description="Helical" evidence="6">
    <location>
        <begin position="57"/>
        <end position="75"/>
    </location>
</feature>
<dbReference type="CDD" id="cd17339">
    <property type="entry name" value="MFS_NIMT_CynX_like"/>
    <property type="match status" value="1"/>
</dbReference>
<dbReference type="InterPro" id="IPR020846">
    <property type="entry name" value="MFS_dom"/>
</dbReference>
<feature type="transmembrane region" description="Helical" evidence="6">
    <location>
        <begin position="302"/>
        <end position="321"/>
    </location>
</feature>
<dbReference type="PANTHER" id="PTHR23523">
    <property type="match status" value="1"/>
</dbReference>